<dbReference type="EMBL" id="QLMI01000001">
    <property type="protein sequence ID" value="RAK25383.1"/>
    <property type="molecule type" value="Genomic_DNA"/>
</dbReference>
<keyword evidence="1" id="KW-0472">Membrane</keyword>
<dbReference type="RefSeq" id="WP_111565928.1">
    <property type="nucleotide sequence ID" value="NZ_QLMI01000001.1"/>
</dbReference>
<organism evidence="2 3">
    <name type="scientific">Flavobacterium aquaticum</name>
    <dbReference type="NCBI Taxonomy" id="1236486"/>
    <lineage>
        <taxon>Bacteria</taxon>
        <taxon>Pseudomonadati</taxon>
        <taxon>Bacteroidota</taxon>
        <taxon>Flavobacteriia</taxon>
        <taxon>Flavobacteriales</taxon>
        <taxon>Flavobacteriaceae</taxon>
        <taxon>Flavobacterium</taxon>
    </lineage>
</organism>
<accession>A0A327YWL2</accession>
<evidence type="ECO:0000256" key="1">
    <source>
        <dbReference type="SAM" id="Phobius"/>
    </source>
</evidence>
<keyword evidence="1" id="KW-0812">Transmembrane</keyword>
<evidence type="ECO:0000313" key="2">
    <source>
        <dbReference type="EMBL" id="RAK25383.1"/>
    </source>
</evidence>
<reference evidence="2 3" key="1">
    <citation type="submission" date="2018-06" db="EMBL/GenBank/DDBJ databases">
        <title>Genomic Encyclopedia of Type Strains, Phase III (KMG-III): the genomes of soil and plant-associated and newly described type strains.</title>
        <authorList>
            <person name="Whitman W."/>
        </authorList>
    </citation>
    <scope>NUCLEOTIDE SEQUENCE [LARGE SCALE GENOMIC DNA]</scope>
    <source>
        <strain evidence="2 3">CGMCC 1.12398</strain>
    </source>
</reference>
<dbReference type="OrthoDB" id="1449993at2"/>
<dbReference type="Proteomes" id="UP000249620">
    <property type="component" value="Unassembled WGS sequence"/>
</dbReference>
<comment type="caution">
    <text evidence="2">The sequence shown here is derived from an EMBL/GenBank/DDBJ whole genome shotgun (WGS) entry which is preliminary data.</text>
</comment>
<keyword evidence="1" id="KW-1133">Transmembrane helix</keyword>
<feature type="transmembrane region" description="Helical" evidence="1">
    <location>
        <begin position="50"/>
        <end position="70"/>
    </location>
</feature>
<evidence type="ECO:0000313" key="3">
    <source>
        <dbReference type="Proteomes" id="UP000249620"/>
    </source>
</evidence>
<name>A0A327YWL2_9FLAO</name>
<dbReference type="AlphaFoldDB" id="A0A327YWL2"/>
<protein>
    <submittedName>
        <fullName evidence="2">Uncharacterized protein</fullName>
    </submittedName>
</protein>
<sequence length="107" mass="12102">MELFNEINEIILFQTWLGALCTHLLSLYSDDFNGTIPFIKKLIPNKSEAFYFRIDFVILPVIGALLAYVLLEPSSLKSSIFAGISWSGTLIAILRKNNNQFEASENE</sequence>
<gene>
    <name evidence="2" type="ORF">B0I03_101559</name>
</gene>
<feature type="transmembrane region" description="Helical" evidence="1">
    <location>
        <begin position="12"/>
        <end position="29"/>
    </location>
</feature>
<keyword evidence="3" id="KW-1185">Reference proteome</keyword>
<proteinExistence type="predicted"/>